<dbReference type="InterPro" id="IPR039204">
    <property type="entry name" value="MRS2-like"/>
</dbReference>
<accession>A0A830HYL5</accession>
<reference evidence="4" key="1">
    <citation type="submission" date="2020-10" db="EMBL/GenBank/DDBJ databases">
        <title>Unveiling of a novel bifunctional photoreceptor, Dualchrome1, isolated from a cosmopolitan green alga.</title>
        <authorList>
            <person name="Suzuki S."/>
            <person name="Kawachi M."/>
        </authorList>
    </citation>
    <scope>NUCLEOTIDE SEQUENCE</scope>
    <source>
        <strain evidence="4">NIES 2893</strain>
    </source>
</reference>
<keyword evidence="2" id="KW-0812">Transmembrane</keyword>
<dbReference type="OrthoDB" id="10251508at2759"/>
<feature type="compositionally biased region" description="Basic and acidic residues" evidence="3">
    <location>
        <begin position="48"/>
        <end position="59"/>
    </location>
</feature>
<dbReference type="Proteomes" id="UP000660262">
    <property type="component" value="Unassembled WGS sequence"/>
</dbReference>
<name>A0A830HYL5_9CHLO</name>
<comment type="subcellular location">
    <subcellularLocation>
        <location evidence="2">Membrane</location>
        <topology evidence="2">Multi-pass membrane protein</topology>
    </subcellularLocation>
</comment>
<feature type="compositionally biased region" description="Polar residues" evidence="3">
    <location>
        <begin position="213"/>
        <end position="228"/>
    </location>
</feature>
<comment type="function">
    <text evidence="2">Magnesium transporter that may mediate the influx of magnesium.</text>
</comment>
<dbReference type="CDD" id="cd12823">
    <property type="entry name" value="Mrs2_Mfm1p-like"/>
    <property type="match status" value="1"/>
</dbReference>
<gene>
    <name evidence="4" type="ORF">PPROV_000925200</name>
</gene>
<protein>
    <recommendedName>
        <fullName evidence="2">Magnesium transporter</fullName>
    </recommendedName>
</protein>
<keyword evidence="2" id="KW-0472">Membrane</keyword>
<feature type="region of interest" description="Disordered" evidence="3">
    <location>
        <begin position="193"/>
        <end position="277"/>
    </location>
</feature>
<organism evidence="4 5">
    <name type="scientific">Pycnococcus provasolii</name>
    <dbReference type="NCBI Taxonomy" id="41880"/>
    <lineage>
        <taxon>Eukaryota</taxon>
        <taxon>Viridiplantae</taxon>
        <taxon>Chlorophyta</taxon>
        <taxon>Pseudoscourfieldiophyceae</taxon>
        <taxon>Pseudoscourfieldiales</taxon>
        <taxon>Pycnococcaceae</taxon>
        <taxon>Pycnococcus</taxon>
    </lineage>
</organism>
<dbReference type="PANTHER" id="PTHR13890:SF31">
    <property type="entry name" value="MAGNESIUM TRANSPORTER MRS2-2-RELATED"/>
    <property type="match status" value="1"/>
</dbReference>
<feature type="compositionally biased region" description="Basic and acidic residues" evidence="3">
    <location>
        <begin position="235"/>
        <end position="245"/>
    </location>
</feature>
<comment type="similarity">
    <text evidence="1 2">Belongs to the CorA metal ion transporter (MIT) (TC 1.A.35.5) family.</text>
</comment>
<keyword evidence="5" id="KW-1185">Reference proteome</keyword>
<dbReference type="GO" id="GO:0015095">
    <property type="term" value="F:magnesium ion transmembrane transporter activity"/>
    <property type="evidence" value="ECO:0007669"/>
    <property type="project" value="UniProtKB-ARBA"/>
</dbReference>
<feature type="compositionally biased region" description="Acidic residues" evidence="3">
    <location>
        <begin position="246"/>
        <end position="272"/>
    </location>
</feature>
<keyword evidence="2" id="KW-0460">Magnesium</keyword>
<dbReference type="PANTHER" id="PTHR13890">
    <property type="entry name" value="RNA SPLICING PROTEIN MRS2, MITOCHONDRIAL"/>
    <property type="match status" value="1"/>
</dbReference>
<feature type="transmembrane region" description="Helical" evidence="2">
    <location>
        <begin position="454"/>
        <end position="475"/>
    </location>
</feature>
<dbReference type="GO" id="GO:0016020">
    <property type="term" value="C:membrane"/>
    <property type="evidence" value="ECO:0007669"/>
    <property type="project" value="UniProtKB-SubCell"/>
</dbReference>
<sequence>MASRVAVRLRGLAGASHLRTQLEPKLTTVDSTFTNFSDMPDESNANDDSLHSSEGRNEAMQDSGTPWNMVGDAQELAVDGLRGKFAKEEKSSGNKVTWITIDHHGQLKTDRVKRPDKAKEHGLRLRDLRLLDPEFSTSYASVIHARTRAIVVNLVELKLVISQTKEVIMRPASNSRLKDLIHALQHTFLLQSKRQRREESLRANEDARRSLEESLNTHSQKVVKTNWKSSHRQHFNNERGTPNEEHGDDADADSVAESSDDNAESSESEGELENVGHLGVAQRAIRRHKRKIKKNKGLPFELRALEICLEICMSALVEEAEAIDKKTRAAAQQLFKSTSLRGLNRVRLAKTGLSRLTGKVENVRNAIQSLLDSDEDIHNLHLTERRRLEESHSEDAKDDMIDVSEAVDILDSNFALVDGVRNNLQMLDEYVQHAEEFVTVKLNAHRNKLEQVELLFVSGTFMIALFALITGTFGMNLKHGLEEEVSAFYYSVGIAGAVCLGLYAGLLIFFRTTGLLDGVGIFFQDQSIDEGKLNLTTKQAEERRRGRAFAFFQNTLHRLKQRTRKFWNTGASARVSDERAYAV</sequence>
<dbReference type="Pfam" id="PF22099">
    <property type="entry name" value="MRS2-like"/>
    <property type="match status" value="2"/>
</dbReference>
<feature type="region of interest" description="Disordered" evidence="3">
    <location>
        <begin position="33"/>
        <end position="68"/>
    </location>
</feature>
<evidence type="ECO:0000256" key="1">
    <source>
        <dbReference type="ARBA" id="ARBA00007535"/>
    </source>
</evidence>
<evidence type="ECO:0000256" key="3">
    <source>
        <dbReference type="SAM" id="MobiDB-lite"/>
    </source>
</evidence>
<dbReference type="AlphaFoldDB" id="A0A830HYL5"/>
<proteinExistence type="inferred from homology"/>
<comment type="caution">
    <text evidence="4">The sequence shown here is derived from an EMBL/GenBank/DDBJ whole genome shotgun (WGS) entry which is preliminary data.</text>
</comment>
<feature type="compositionally biased region" description="Basic and acidic residues" evidence="3">
    <location>
        <begin position="196"/>
        <end position="212"/>
    </location>
</feature>
<dbReference type="Gene3D" id="1.20.58.340">
    <property type="entry name" value="Magnesium transport protein CorA, transmembrane region"/>
    <property type="match status" value="1"/>
</dbReference>
<evidence type="ECO:0000256" key="2">
    <source>
        <dbReference type="RuleBase" id="RU366041"/>
    </source>
</evidence>
<keyword evidence="2" id="KW-1133">Transmembrane helix</keyword>
<keyword evidence="2" id="KW-0813">Transport</keyword>
<evidence type="ECO:0000313" key="5">
    <source>
        <dbReference type="Proteomes" id="UP000660262"/>
    </source>
</evidence>
<feature type="transmembrane region" description="Helical" evidence="2">
    <location>
        <begin position="487"/>
        <end position="510"/>
    </location>
</feature>
<keyword evidence="2" id="KW-0406">Ion transport</keyword>
<dbReference type="EMBL" id="BNJQ01000030">
    <property type="protein sequence ID" value="GHP10521.1"/>
    <property type="molecule type" value="Genomic_DNA"/>
</dbReference>
<dbReference type="Gene3D" id="2.40.128.330">
    <property type="match status" value="1"/>
</dbReference>
<evidence type="ECO:0000313" key="4">
    <source>
        <dbReference type="EMBL" id="GHP10521.1"/>
    </source>
</evidence>